<dbReference type="EMBL" id="LT840184">
    <property type="protein sequence ID" value="SMF90186.1"/>
    <property type="molecule type" value="Genomic_DNA"/>
</dbReference>
<gene>
    <name evidence="3" type="ORF">SAMN05661091_4927</name>
</gene>
<feature type="region of interest" description="Disordered" evidence="2">
    <location>
        <begin position="578"/>
        <end position="601"/>
    </location>
</feature>
<feature type="coiled-coil region" evidence="1">
    <location>
        <begin position="235"/>
        <end position="262"/>
    </location>
</feature>
<dbReference type="InterPro" id="IPR027417">
    <property type="entry name" value="P-loop_NTPase"/>
</dbReference>
<keyword evidence="1" id="KW-0175">Coiled coil</keyword>
<dbReference type="Proteomes" id="UP000192940">
    <property type="component" value="Chromosome I"/>
</dbReference>
<protein>
    <submittedName>
        <fullName evidence="3">TIGR02680 family protein</fullName>
    </submittedName>
</protein>
<sequence>MGVVERWQMNRAGILNFWFYDDEEFQLEEGRVILRGANGSGKSVTMQSFIPLVLDGDKRPERLDPFGSRDRRLEYYLLGEDDHGHTDRTGYLWLEFYHSEKKLFKTIGIGIRARRGAAQLGFWGFLLDDGRRINHDFWLYDCNLWKEQNKKIPLNRKNLEDLIGAGQVVQEQAAYKSLVNKAIFGFRDEESYKDLLKLLLELRSPKLSKDFKPSSMYEILTRALPPLSEEELNPLSDVMEDMDQITDRLEELQIHIGDLQKITEKYNKYNEYLLKQSSEEVWVRSQKNNQLLQQISSHEIEKNEVNKKYLYAMETLRISRERLEEIDSSLDVLNRSEVMEKHREMERLEQQIQSTINQLTINERRLNETIIRRDRLNQQVTYSNDKLVELSNDQHKAIEEMENIARIVEFKEHDIYQGIWSRSVHEDEKWADSWTKDFQLHQYQLSVTYEIARSEREASITAKEAEIELGEIVRERNITEEELAKQENEFEETRDKLREAFVSWQQKLTILPVGGDQLRESLRSLSLISVKERSYNTVRLPMIDAYEQKQQEILQQLSSLNHQKQSLQKDCESLQAERDEWMNSKDPEPERSVRKTESRSRRRLGTGAPLYTVCEFNPELSEGDRALIEETLAHSGLLDAWIFPDGRVIISNANNEEEVWFEPAFQTDGESLGSVLYATPSLECGLSHEDINQVLNSIRWLKDTKGLNDKSLLHDAFISEKGHFKLGPLTGKNASKIRAEFIGSETRKQTRLIKISNLEENIQQLHNMIIERDHVITEFENQRKQLQQELDDFPSDIELQKHIDALIQVSYRLKEIMNQEQKVENRYKQKVANWREFQIKLTEQTAGWSRIKQEHQIKEAIESCHDYRTMISELFSLWRSHKELKQRYSHLLEEQSSVLIQIEEEQLSKEQLLEDKKTLTAQINEMKKLMSGLGPEEIFKEIKLLKEEKKALKGYIDCQQDTKEKLRQEIGRINANFDLLNNQRNESEDNLKTSLEKWSNEMKLGLVLKWKEYQNSSGDSELSINLCEQIINYYRSEFIDVPQERVANELSQEFSVARSNLQDYALNLEYLESGRMIISSNRDRFNSLPPSVLLEELRTLEEEQRVLLTESDRALYEEIILGSVGKAVRNRINRAQDWIDQMKKLMGQRDTSSGLKLSLDWKAKGSSIESELDTSELIELLKLDAHRMDDEQIEQVIEHFRTRITQAKQEAQDGHGALREYLYHLLDYRLWFEFELSYKKGGQTGYKPLTDSKFNVLSGGEKAMSMYIPLFAATYSRYSDADMDAPRIISLDEAFAGVDESNMRDMFHLLTDMGFDYIMTSQVLWGCYDTVPRLAIYEIFRPKDIDVVTLFHYRWNGQVRVLVEKELESLETR</sequence>
<name>A0A1X7HPX0_9BACL</name>
<evidence type="ECO:0000313" key="3">
    <source>
        <dbReference type="EMBL" id="SMF90186.1"/>
    </source>
</evidence>
<feature type="coiled-coil region" evidence="1">
    <location>
        <begin position="338"/>
        <end position="365"/>
    </location>
</feature>
<dbReference type="STRING" id="1313296.SAMN05661091_4927"/>
<dbReference type="Gene3D" id="3.40.50.300">
    <property type="entry name" value="P-loop containing nucleotide triphosphate hydrolases"/>
    <property type="match status" value="2"/>
</dbReference>
<evidence type="ECO:0000313" key="4">
    <source>
        <dbReference type="Proteomes" id="UP000192940"/>
    </source>
</evidence>
<feature type="coiled-coil region" evidence="1">
    <location>
        <begin position="956"/>
        <end position="983"/>
    </location>
</feature>
<dbReference type="SUPFAM" id="SSF52540">
    <property type="entry name" value="P-loop containing nucleoside triphosphate hydrolases"/>
    <property type="match status" value="1"/>
</dbReference>
<feature type="compositionally biased region" description="Basic and acidic residues" evidence="2">
    <location>
        <begin position="578"/>
        <end position="599"/>
    </location>
</feature>
<dbReference type="NCBIfam" id="TIGR02680">
    <property type="entry name" value="TIGR02680 family protein"/>
    <property type="match status" value="1"/>
</dbReference>
<reference evidence="3 4" key="1">
    <citation type="submission" date="2017-04" db="EMBL/GenBank/DDBJ databases">
        <authorList>
            <person name="Afonso C.L."/>
            <person name="Miller P.J."/>
            <person name="Scott M.A."/>
            <person name="Spackman E."/>
            <person name="Goraichik I."/>
            <person name="Dimitrov K.M."/>
            <person name="Suarez D.L."/>
            <person name="Swayne D.E."/>
        </authorList>
    </citation>
    <scope>NUCLEOTIDE SEQUENCE [LARGE SCALE GENOMIC DNA]</scope>
    <source>
        <strain evidence="3 4">N3/975</strain>
    </source>
</reference>
<dbReference type="Pfam" id="PF13558">
    <property type="entry name" value="SbcC_Walker_B"/>
    <property type="match status" value="1"/>
</dbReference>
<accession>A0A1X7HPX0</accession>
<organism evidence="3 4">
    <name type="scientific">Paenibacillus uliginis N3/975</name>
    <dbReference type="NCBI Taxonomy" id="1313296"/>
    <lineage>
        <taxon>Bacteria</taxon>
        <taxon>Bacillati</taxon>
        <taxon>Bacillota</taxon>
        <taxon>Bacilli</taxon>
        <taxon>Bacillales</taxon>
        <taxon>Paenibacillaceae</taxon>
        <taxon>Paenibacillus</taxon>
    </lineage>
</organism>
<proteinExistence type="predicted"/>
<evidence type="ECO:0000256" key="1">
    <source>
        <dbReference type="SAM" id="Coils"/>
    </source>
</evidence>
<dbReference type="InterPro" id="IPR013496">
    <property type="entry name" value="CHP02680"/>
</dbReference>
<keyword evidence="4" id="KW-1185">Reference proteome</keyword>
<feature type="coiled-coil region" evidence="1">
    <location>
        <begin position="902"/>
        <end position="929"/>
    </location>
</feature>
<evidence type="ECO:0000256" key="2">
    <source>
        <dbReference type="SAM" id="MobiDB-lite"/>
    </source>
</evidence>
<feature type="coiled-coil region" evidence="1">
    <location>
        <begin position="462"/>
        <end position="503"/>
    </location>
</feature>